<sequence>MCYQKPVELLENLLETVPLEPNDRGHTPLDDFEHFCAYTGCCEELMGPQAFAWAKLADTDARTTASC</sequence>
<organism evidence="1 2">
    <name type="scientific">Paraburkholderia youngii</name>
    <dbReference type="NCBI Taxonomy" id="2782701"/>
    <lineage>
        <taxon>Bacteria</taxon>
        <taxon>Pseudomonadati</taxon>
        <taxon>Pseudomonadota</taxon>
        <taxon>Betaproteobacteria</taxon>
        <taxon>Burkholderiales</taxon>
        <taxon>Burkholderiaceae</taxon>
        <taxon>Paraburkholderia</taxon>
    </lineage>
</organism>
<proteinExistence type="predicted"/>
<gene>
    <name evidence="1" type="ORF">FSB64_25520</name>
</gene>
<comment type="caution">
    <text evidence="1">The sequence shown here is derived from an EMBL/GenBank/DDBJ whole genome shotgun (WGS) entry which is preliminary data.</text>
</comment>
<protein>
    <submittedName>
        <fullName evidence="1">Uncharacterized protein</fullName>
    </submittedName>
</protein>
<dbReference type="Proteomes" id="UP000821598">
    <property type="component" value="Unassembled WGS sequence"/>
</dbReference>
<keyword evidence="2" id="KW-1185">Reference proteome</keyword>
<dbReference type="EMBL" id="VOMC01000029">
    <property type="protein sequence ID" value="NVI07056.1"/>
    <property type="molecule type" value="Genomic_DNA"/>
</dbReference>
<evidence type="ECO:0000313" key="1">
    <source>
        <dbReference type="EMBL" id="NVI07056.1"/>
    </source>
</evidence>
<evidence type="ECO:0000313" key="2">
    <source>
        <dbReference type="Proteomes" id="UP000821598"/>
    </source>
</evidence>
<reference evidence="1 2" key="1">
    <citation type="submission" date="2019-08" db="EMBL/GenBank/DDBJ databases">
        <title>Paraburkholderia simonii sp. nov. and P. youngii sp. nov. Brazilian and Mexican Mimosa-associated rhizobia.</title>
        <authorList>
            <person name="Mavima L."/>
            <person name="Beukes C.W."/>
            <person name="Palmer M."/>
            <person name="De Meyer S.E."/>
            <person name="James E.K."/>
            <person name="Maluk M."/>
            <person name="Avontuur J.R."/>
            <person name="Chan W.Y."/>
            <person name="Venter S.N."/>
            <person name="Steenkamp E.T."/>
        </authorList>
    </citation>
    <scope>NUCLEOTIDE SEQUENCE [LARGE SCALE GENOMIC DNA]</scope>
    <source>
        <strain evidence="1 2">JPY454</strain>
    </source>
</reference>
<name>A0ABX2NRI2_9BURK</name>
<accession>A0ABX2NRI2</accession>